<keyword evidence="1" id="KW-0547">Nucleotide-binding</keyword>
<evidence type="ECO:0000256" key="1">
    <source>
        <dbReference type="ARBA" id="ARBA00022741"/>
    </source>
</evidence>
<evidence type="ECO:0000256" key="3">
    <source>
        <dbReference type="SAM" id="MobiDB-lite"/>
    </source>
</evidence>
<feature type="compositionally biased region" description="Pro residues" evidence="3">
    <location>
        <begin position="67"/>
        <end position="76"/>
    </location>
</feature>
<feature type="compositionally biased region" description="Low complexity" evidence="3">
    <location>
        <begin position="56"/>
        <end position="66"/>
    </location>
</feature>
<dbReference type="GO" id="GO:0004674">
    <property type="term" value="F:protein serine/threonine kinase activity"/>
    <property type="evidence" value="ECO:0007669"/>
    <property type="project" value="TreeGrafter"/>
</dbReference>
<feature type="compositionally biased region" description="Low complexity" evidence="3">
    <location>
        <begin position="7"/>
        <end position="36"/>
    </location>
</feature>
<dbReference type="SMART" id="SM00220">
    <property type="entry name" value="S_TKc"/>
    <property type="match status" value="1"/>
</dbReference>
<dbReference type="GO" id="GO:0005524">
    <property type="term" value="F:ATP binding"/>
    <property type="evidence" value="ECO:0007669"/>
    <property type="project" value="UniProtKB-KW"/>
</dbReference>
<evidence type="ECO:0000313" key="5">
    <source>
        <dbReference type="EMBL" id="KIM87387.1"/>
    </source>
</evidence>
<dbReference type="PANTHER" id="PTHR24346">
    <property type="entry name" value="MAP/MICROTUBULE AFFINITY-REGULATING KINASE"/>
    <property type="match status" value="1"/>
</dbReference>
<dbReference type="HOGENOM" id="CLU_008775_1_0_1"/>
<reference evidence="6" key="2">
    <citation type="submission" date="2015-01" db="EMBL/GenBank/DDBJ databases">
        <title>Evolutionary Origins and Diversification of the Mycorrhizal Mutualists.</title>
        <authorList>
            <consortium name="DOE Joint Genome Institute"/>
            <consortium name="Mycorrhizal Genomics Consortium"/>
            <person name="Kohler A."/>
            <person name="Kuo A."/>
            <person name="Nagy L.G."/>
            <person name="Floudas D."/>
            <person name="Copeland A."/>
            <person name="Barry K.W."/>
            <person name="Cichocki N."/>
            <person name="Veneault-Fourrey C."/>
            <person name="LaButti K."/>
            <person name="Lindquist E.A."/>
            <person name="Lipzen A."/>
            <person name="Lundell T."/>
            <person name="Morin E."/>
            <person name="Murat C."/>
            <person name="Riley R."/>
            <person name="Ohm R."/>
            <person name="Sun H."/>
            <person name="Tunlid A."/>
            <person name="Henrissat B."/>
            <person name="Grigoriev I.V."/>
            <person name="Hibbett D.S."/>
            <person name="Martin F."/>
        </authorList>
    </citation>
    <scope>NUCLEOTIDE SEQUENCE [LARGE SCALE GENOMIC DNA]</scope>
    <source>
        <strain evidence="6">F 1598</strain>
    </source>
</reference>
<dbReference type="PROSITE" id="PS50011">
    <property type="entry name" value="PROTEIN_KINASE_DOM"/>
    <property type="match status" value="1"/>
</dbReference>
<dbReference type="InterPro" id="IPR011009">
    <property type="entry name" value="Kinase-like_dom_sf"/>
</dbReference>
<feature type="compositionally biased region" description="Polar residues" evidence="3">
    <location>
        <begin position="206"/>
        <end position="215"/>
    </location>
</feature>
<dbReference type="InParanoid" id="A0A0C3CCH4"/>
<dbReference type="STRING" id="765440.A0A0C3CCH4"/>
<dbReference type="Pfam" id="PF00069">
    <property type="entry name" value="Pkinase"/>
    <property type="match status" value="1"/>
</dbReference>
<feature type="region of interest" description="Disordered" evidence="3">
    <location>
        <begin position="1"/>
        <end position="217"/>
    </location>
</feature>
<evidence type="ECO:0000313" key="6">
    <source>
        <dbReference type="Proteomes" id="UP000054166"/>
    </source>
</evidence>
<sequence>MFVQQWSPATTLPELSLSTSSSTSSPRSATCSLSSSFSDVSPEALSTPPPVSKTHAFFSAPFSATLPSPPSAPPKSPSQASTRSLNNDFFASSPHSARPTPPPSLYTPSPAPSTPNSCDPSPPNQSSLKLRLPPFARLFPSRYNSDPTSWRSRDLRDPTTTTQREFVDLDPDATPHPQTNTELYFGDLSTKSRRVLEEDDDGDNYESPTESTPSPKDNFFKGVYAHALEAGTVIDGYSNEDGSISLSLIRALGRGAFSSVWLAQDISQADAGAYSHVGDGGRLVAVKVAPRDNHVTMLTFEREAEILRHISHPNIAPLLGSFSLPTRQILVLPYIVGGDLLDLVNSDSRHGQLTEGLLRRIVVELVGAVGWLHSGMGDHIAVVHRDIKLENILLTPSAFPSPSVDLTKPLIKLTDFGLSRMIDTADPLLSTRCGSEAYAAPELVVGRIASSSSNNGEQPWITRGWYDGREMDAWAVGVVIYALMCRALPFGEGVPVGGDDRIDRKIKARGRERERERERKSWLMRIAKGEYEWPSSLPPLLPPDNTNAEEEEEEPLRGIRLAHIPRVRKVVERLLVRDPKKRVTLKDLGDDEWLAVAGSSCVMPEGRFGNRDTIGPMAWQEIE</sequence>
<dbReference type="SUPFAM" id="SSF56112">
    <property type="entry name" value="Protein kinase-like (PK-like)"/>
    <property type="match status" value="1"/>
</dbReference>
<name>A0A0C3CCH4_PILCF</name>
<accession>A0A0C3CCH4</accession>
<feature type="domain" description="Protein kinase" evidence="4">
    <location>
        <begin position="246"/>
        <end position="594"/>
    </location>
</feature>
<dbReference type="Proteomes" id="UP000054166">
    <property type="component" value="Unassembled WGS sequence"/>
</dbReference>
<dbReference type="InterPro" id="IPR008271">
    <property type="entry name" value="Ser/Thr_kinase_AS"/>
</dbReference>
<gene>
    <name evidence="5" type="ORF">PILCRDRAFT_3869</name>
</gene>
<feature type="compositionally biased region" description="Pro residues" evidence="3">
    <location>
        <begin position="99"/>
        <end position="113"/>
    </location>
</feature>
<dbReference type="PANTHER" id="PTHR24346:SF30">
    <property type="entry name" value="MATERNAL EMBRYONIC LEUCINE ZIPPER KINASE"/>
    <property type="match status" value="1"/>
</dbReference>
<organism evidence="5 6">
    <name type="scientific">Piloderma croceum (strain F 1598)</name>
    <dbReference type="NCBI Taxonomy" id="765440"/>
    <lineage>
        <taxon>Eukaryota</taxon>
        <taxon>Fungi</taxon>
        <taxon>Dikarya</taxon>
        <taxon>Basidiomycota</taxon>
        <taxon>Agaricomycotina</taxon>
        <taxon>Agaricomycetes</taxon>
        <taxon>Agaricomycetidae</taxon>
        <taxon>Atheliales</taxon>
        <taxon>Atheliaceae</taxon>
        <taxon>Piloderma</taxon>
    </lineage>
</organism>
<feature type="compositionally biased region" description="Polar residues" evidence="3">
    <location>
        <begin position="82"/>
        <end position="95"/>
    </location>
</feature>
<protein>
    <recommendedName>
        <fullName evidence="4">Protein kinase domain-containing protein</fullName>
    </recommendedName>
</protein>
<dbReference type="Gene3D" id="1.10.510.10">
    <property type="entry name" value="Transferase(Phosphotransferase) domain 1"/>
    <property type="match status" value="1"/>
</dbReference>
<keyword evidence="6" id="KW-1185">Reference proteome</keyword>
<dbReference type="EMBL" id="KN832979">
    <property type="protein sequence ID" value="KIM87387.1"/>
    <property type="molecule type" value="Genomic_DNA"/>
</dbReference>
<evidence type="ECO:0000259" key="4">
    <source>
        <dbReference type="PROSITE" id="PS50011"/>
    </source>
</evidence>
<reference evidence="5 6" key="1">
    <citation type="submission" date="2014-04" db="EMBL/GenBank/DDBJ databases">
        <authorList>
            <consortium name="DOE Joint Genome Institute"/>
            <person name="Kuo A."/>
            <person name="Tarkka M."/>
            <person name="Buscot F."/>
            <person name="Kohler A."/>
            <person name="Nagy L.G."/>
            <person name="Floudas D."/>
            <person name="Copeland A."/>
            <person name="Barry K.W."/>
            <person name="Cichocki N."/>
            <person name="Veneault-Fourrey C."/>
            <person name="LaButti K."/>
            <person name="Lindquist E.A."/>
            <person name="Lipzen A."/>
            <person name="Lundell T."/>
            <person name="Morin E."/>
            <person name="Murat C."/>
            <person name="Sun H."/>
            <person name="Tunlid A."/>
            <person name="Henrissat B."/>
            <person name="Grigoriev I.V."/>
            <person name="Hibbett D.S."/>
            <person name="Martin F."/>
            <person name="Nordberg H.P."/>
            <person name="Cantor M.N."/>
            <person name="Hua S.X."/>
        </authorList>
    </citation>
    <scope>NUCLEOTIDE SEQUENCE [LARGE SCALE GENOMIC DNA]</scope>
    <source>
        <strain evidence="5 6">F 1598</strain>
    </source>
</reference>
<dbReference type="GO" id="GO:0035556">
    <property type="term" value="P:intracellular signal transduction"/>
    <property type="evidence" value="ECO:0007669"/>
    <property type="project" value="TreeGrafter"/>
</dbReference>
<dbReference type="InterPro" id="IPR000719">
    <property type="entry name" value="Prot_kinase_dom"/>
</dbReference>
<feature type="compositionally biased region" description="Polar residues" evidence="3">
    <location>
        <begin position="116"/>
        <end position="128"/>
    </location>
</feature>
<dbReference type="PROSITE" id="PS00108">
    <property type="entry name" value="PROTEIN_KINASE_ST"/>
    <property type="match status" value="1"/>
</dbReference>
<dbReference type="AlphaFoldDB" id="A0A0C3CCH4"/>
<dbReference type="OrthoDB" id="289250at2759"/>
<evidence type="ECO:0000256" key="2">
    <source>
        <dbReference type="ARBA" id="ARBA00022840"/>
    </source>
</evidence>
<dbReference type="GO" id="GO:0005737">
    <property type="term" value="C:cytoplasm"/>
    <property type="evidence" value="ECO:0007669"/>
    <property type="project" value="TreeGrafter"/>
</dbReference>
<keyword evidence="2" id="KW-0067">ATP-binding</keyword>
<proteinExistence type="predicted"/>